<dbReference type="PANTHER" id="PTHR37610:SF81">
    <property type="entry name" value="RETROTRANSPOSON COPIA-LIKE N-TERMINAL DOMAIN-CONTAINING PROTEIN"/>
    <property type="match status" value="1"/>
</dbReference>
<evidence type="ECO:0000256" key="2">
    <source>
        <dbReference type="ARBA" id="ARBA00022552"/>
    </source>
</evidence>
<dbReference type="InterPro" id="IPR019398">
    <property type="entry name" value="Pre-rRNA_process_TSR2"/>
</dbReference>
<dbReference type="OrthoDB" id="1746290at2759"/>
<evidence type="ECO:0000313" key="4">
    <source>
        <dbReference type="EMBL" id="GFZ08846.1"/>
    </source>
</evidence>
<reference evidence="4 5" key="1">
    <citation type="submission" date="2019-07" db="EMBL/GenBank/DDBJ databases">
        <title>De Novo Assembly of kiwifruit Actinidia rufa.</title>
        <authorList>
            <person name="Sugita-Konishi S."/>
            <person name="Sato K."/>
            <person name="Mori E."/>
            <person name="Abe Y."/>
            <person name="Kisaki G."/>
            <person name="Hamano K."/>
            <person name="Suezawa K."/>
            <person name="Otani M."/>
            <person name="Fukuda T."/>
            <person name="Manabe T."/>
            <person name="Gomi K."/>
            <person name="Tabuchi M."/>
            <person name="Akimitsu K."/>
            <person name="Kataoka I."/>
        </authorList>
    </citation>
    <scope>NUCLEOTIDE SEQUENCE [LARGE SCALE GENOMIC DNA]</scope>
    <source>
        <strain evidence="5">cv. Fuchu</strain>
    </source>
</reference>
<organism evidence="4 5">
    <name type="scientific">Actinidia rufa</name>
    <dbReference type="NCBI Taxonomy" id="165716"/>
    <lineage>
        <taxon>Eukaryota</taxon>
        <taxon>Viridiplantae</taxon>
        <taxon>Streptophyta</taxon>
        <taxon>Embryophyta</taxon>
        <taxon>Tracheophyta</taxon>
        <taxon>Spermatophyta</taxon>
        <taxon>Magnoliopsida</taxon>
        <taxon>eudicotyledons</taxon>
        <taxon>Gunneridae</taxon>
        <taxon>Pentapetalae</taxon>
        <taxon>asterids</taxon>
        <taxon>Ericales</taxon>
        <taxon>Actinidiaceae</taxon>
        <taxon>Actinidia</taxon>
    </lineage>
</organism>
<dbReference type="Pfam" id="PF10273">
    <property type="entry name" value="WGG"/>
    <property type="match status" value="1"/>
</dbReference>
<keyword evidence="2" id="KW-0698">rRNA processing</keyword>
<feature type="domain" description="Retrotransposon Copia-like N-terminal" evidence="3">
    <location>
        <begin position="63"/>
        <end position="98"/>
    </location>
</feature>
<dbReference type="GO" id="GO:0006364">
    <property type="term" value="P:rRNA processing"/>
    <property type="evidence" value="ECO:0007669"/>
    <property type="project" value="UniProtKB-KW"/>
</dbReference>
<dbReference type="PANTHER" id="PTHR37610">
    <property type="entry name" value="CCHC-TYPE DOMAIN-CONTAINING PROTEIN"/>
    <property type="match status" value="1"/>
</dbReference>
<name>A0A7J0GDF4_9ERIC</name>
<evidence type="ECO:0000256" key="1">
    <source>
        <dbReference type="ARBA" id="ARBA00006524"/>
    </source>
</evidence>
<dbReference type="Proteomes" id="UP000585474">
    <property type="component" value="Unassembled WGS sequence"/>
</dbReference>
<comment type="caution">
    <text evidence="4">The sequence shown here is derived from an EMBL/GenBank/DDBJ whole genome shotgun (WGS) entry which is preliminary data.</text>
</comment>
<evidence type="ECO:0000259" key="3">
    <source>
        <dbReference type="Pfam" id="PF14244"/>
    </source>
</evidence>
<gene>
    <name evidence="4" type="ORF">Acr_20g0006540</name>
</gene>
<proteinExistence type="inferred from homology"/>
<comment type="similarity">
    <text evidence="1">Belongs to the TSR2 family.</text>
</comment>
<dbReference type="Pfam" id="PF14244">
    <property type="entry name" value="Retrotran_gag_3"/>
    <property type="match status" value="1"/>
</dbReference>
<dbReference type="EMBL" id="BJWL01000020">
    <property type="protein sequence ID" value="GFZ08846.1"/>
    <property type="molecule type" value="Genomic_DNA"/>
</dbReference>
<accession>A0A7J0GDF4</accession>
<dbReference type="AlphaFoldDB" id="A0A7J0GDF4"/>
<protein>
    <recommendedName>
        <fullName evidence="3">Retrotransposon Copia-like N-terminal domain-containing protein</fullName>
    </recommendedName>
</protein>
<keyword evidence="5" id="KW-1185">Reference proteome</keyword>
<evidence type="ECO:0000313" key="5">
    <source>
        <dbReference type="Proteomes" id="UP000585474"/>
    </source>
</evidence>
<dbReference type="InterPro" id="IPR029472">
    <property type="entry name" value="Copia-like_N"/>
</dbReference>
<sequence>MDSSVKLREGIKIILSRWNGLQMAIKNEWGSHDSLKKSDQLASDILSCFSQSKDDSSSPYYLHPSDNPGTLLVSEIFNGENYVAWSRSIVIALTVKNKKPIAANGSITKYVQSFFSTASRRSQRQLTNSVHYNETHALMAKQISQQNYQLKPFKDKSKKSALHCTHCGYNGHTIDKCFQFHGYPPGWNGPKGKKNVASAHAAITTPEVYNQKSTEQPKFCFTPEEFNKLMALANSTQLNSSTQNILQPAVNLATTSYFSGATDHMICSPLFYHSTPKPINASINLPNGITVPATHIGPVNGEDDWDCPLRKKDFTI</sequence>